<reference evidence="2 3" key="3">
    <citation type="submission" date="2023-06" db="EMBL/GenBank/DDBJ databases">
        <authorList>
            <person name="Zeman M."/>
            <person name="Kubasova T."/>
            <person name="Jahodarova E."/>
            <person name="Nykrynova M."/>
            <person name="Rychlik I."/>
        </authorList>
    </citation>
    <scope>NUCLEOTIDE SEQUENCE [LARGE SCALE GENOMIC DNA]</scope>
    <source>
        <strain evidence="2 3">ET39</strain>
    </source>
</reference>
<keyword evidence="1" id="KW-0812">Transmembrane</keyword>
<reference evidence="3" key="1">
    <citation type="submission" date="2023-06" db="EMBL/GenBank/DDBJ databases">
        <title>Identification and characterization of horizontal gene transfer across gut microbiota members of farm animals based on homology search.</title>
        <authorList>
            <person name="Zeman M."/>
            <person name="Kubasova T."/>
            <person name="Jahodarova E."/>
            <person name="Nykrynova M."/>
            <person name="Rychlik I."/>
        </authorList>
    </citation>
    <scope>NUCLEOTIDE SEQUENCE [LARGE SCALE GENOMIC DNA]</scope>
    <source>
        <strain evidence="3">ET39</strain>
    </source>
</reference>
<organism evidence="2 3">
    <name type="scientific">Amedibacillus dolichus</name>
    <dbReference type="NCBI Taxonomy" id="31971"/>
    <lineage>
        <taxon>Bacteria</taxon>
        <taxon>Bacillati</taxon>
        <taxon>Bacillota</taxon>
        <taxon>Erysipelotrichia</taxon>
        <taxon>Erysipelotrichales</taxon>
        <taxon>Erysipelotrichaceae</taxon>
        <taxon>Amedibacillus</taxon>
    </lineage>
</organism>
<dbReference type="RefSeq" id="WP_289608575.1">
    <property type="nucleotide sequence ID" value="NZ_JAUDCG010000102.1"/>
</dbReference>
<evidence type="ECO:0000313" key="2">
    <source>
        <dbReference type="EMBL" id="MDM8158153.1"/>
    </source>
</evidence>
<keyword evidence="3" id="KW-1185">Reference proteome</keyword>
<gene>
    <name evidence="2" type="ORF">QUV96_11005</name>
</gene>
<keyword evidence="1" id="KW-1133">Transmembrane helix</keyword>
<keyword evidence="1" id="KW-0472">Membrane</keyword>
<sequence>MEQLTTQQMERVAMLQLRNQIWMVALIIWGCLLLLILLLCALQFYLDLRRRARQSSDTLTLTCEHCSRSFPVPLAHFYRHPFLLKKRVRIQAGIAYSIIQSYRMQCPHCHRKSWCTLPVEDSHSLAASLLKGIWHRHLLRFLLMEGAVFIFGLLCLFLIRTLLTP</sequence>
<comment type="caution">
    <text evidence="2">The sequence shown here is derived from an EMBL/GenBank/DDBJ whole genome shotgun (WGS) entry which is preliminary data.</text>
</comment>
<proteinExistence type="predicted"/>
<dbReference type="Proteomes" id="UP001529340">
    <property type="component" value="Unassembled WGS sequence"/>
</dbReference>
<dbReference type="EMBL" id="JAUDCG010000102">
    <property type="protein sequence ID" value="MDM8158153.1"/>
    <property type="molecule type" value="Genomic_DNA"/>
</dbReference>
<name>A0ABT7UEU3_9FIRM</name>
<feature type="transmembrane region" description="Helical" evidence="1">
    <location>
        <begin position="20"/>
        <end position="46"/>
    </location>
</feature>
<accession>A0ABT7UEU3</accession>
<evidence type="ECO:0000313" key="3">
    <source>
        <dbReference type="Proteomes" id="UP001529340"/>
    </source>
</evidence>
<reference evidence="2 3" key="2">
    <citation type="submission" date="2023-06" db="EMBL/GenBank/DDBJ databases">
        <title>Identification and characterization of horizontal gene transfer across gut microbiota members of farm animals based on homology search.</title>
        <authorList>
            <person name="Schwarzerova J."/>
            <person name="Nykrynova M."/>
            <person name="Jureckova K."/>
            <person name="Cejkova D."/>
            <person name="Rychlik I."/>
        </authorList>
    </citation>
    <scope>NUCLEOTIDE SEQUENCE [LARGE SCALE GENOMIC DNA]</scope>
    <source>
        <strain evidence="2 3">ET39</strain>
    </source>
</reference>
<protein>
    <submittedName>
        <fullName evidence="2">Uncharacterized protein</fullName>
    </submittedName>
</protein>
<evidence type="ECO:0000256" key="1">
    <source>
        <dbReference type="SAM" id="Phobius"/>
    </source>
</evidence>
<feature type="transmembrane region" description="Helical" evidence="1">
    <location>
        <begin position="138"/>
        <end position="159"/>
    </location>
</feature>